<keyword evidence="3" id="KW-1185">Reference proteome</keyword>
<evidence type="ECO:0000313" key="2">
    <source>
        <dbReference type="EMBL" id="MBB6353453.1"/>
    </source>
</evidence>
<gene>
    <name evidence="2" type="ORF">GGR00_001221</name>
</gene>
<comment type="caution">
    <text evidence="2">The sequence shown here is derived from an EMBL/GenBank/DDBJ whole genome shotgun (WGS) entry which is preliminary data.</text>
</comment>
<sequence length="33" mass="3460">MTETAAAIIVPMSTVQVAIVVAILGFLLGRAFR</sequence>
<accession>A0A7X0F5R3</accession>
<dbReference type="EMBL" id="JACHOU010000002">
    <property type="protein sequence ID" value="MBB6353453.1"/>
    <property type="molecule type" value="Genomic_DNA"/>
</dbReference>
<organism evidence="2 3">
    <name type="scientific">Aminobacter aganoensis</name>
    <dbReference type="NCBI Taxonomy" id="83264"/>
    <lineage>
        <taxon>Bacteria</taxon>
        <taxon>Pseudomonadati</taxon>
        <taxon>Pseudomonadota</taxon>
        <taxon>Alphaproteobacteria</taxon>
        <taxon>Hyphomicrobiales</taxon>
        <taxon>Phyllobacteriaceae</taxon>
        <taxon>Aminobacter</taxon>
    </lineage>
</organism>
<evidence type="ECO:0000256" key="1">
    <source>
        <dbReference type="SAM" id="Phobius"/>
    </source>
</evidence>
<keyword evidence="1" id="KW-0472">Membrane</keyword>
<dbReference type="AlphaFoldDB" id="A0A7X0F5R3"/>
<dbReference type="Proteomes" id="UP000536262">
    <property type="component" value="Unassembled WGS sequence"/>
</dbReference>
<evidence type="ECO:0000313" key="3">
    <source>
        <dbReference type="Proteomes" id="UP000536262"/>
    </source>
</evidence>
<keyword evidence="1" id="KW-1133">Transmembrane helix</keyword>
<proteinExistence type="predicted"/>
<keyword evidence="1" id="KW-0812">Transmembrane</keyword>
<feature type="transmembrane region" description="Helical" evidence="1">
    <location>
        <begin position="6"/>
        <end position="28"/>
    </location>
</feature>
<reference evidence="2 3" key="1">
    <citation type="submission" date="2020-08" db="EMBL/GenBank/DDBJ databases">
        <title>Genomic Encyclopedia of Type Strains, Phase IV (KMG-IV): sequencing the most valuable type-strain genomes for metagenomic binning, comparative biology and taxonomic classification.</title>
        <authorList>
            <person name="Goeker M."/>
        </authorList>
    </citation>
    <scope>NUCLEOTIDE SEQUENCE [LARGE SCALE GENOMIC DNA]</scope>
    <source>
        <strain evidence="2 3">DSM 7051</strain>
    </source>
</reference>
<name>A0A7X0F5R3_9HYPH</name>
<protein>
    <submittedName>
        <fullName evidence="2">Uncharacterized protein</fullName>
    </submittedName>
</protein>